<evidence type="ECO:0000313" key="1">
    <source>
        <dbReference type="EMBL" id="GIY32271.1"/>
    </source>
</evidence>
<dbReference type="EMBL" id="BPLQ01007762">
    <property type="protein sequence ID" value="GIY32271.1"/>
    <property type="molecule type" value="Genomic_DNA"/>
</dbReference>
<protein>
    <submittedName>
        <fullName evidence="1">Uncharacterized protein</fullName>
    </submittedName>
</protein>
<reference evidence="1 2" key="1">
    <citation type="submission" date="2021-06" db="EMBL/GenBank/DDBJ databases">
        <title>Caerostris darwini draft genome.</title>
        <authorList>
            <person name="Kono N."/>
            <person name="Arakawa K."/>
        </authorList>
    </citation>
    <scope>NUCLEOTIDE SEQUENCE [LARGE SCALE GENOMIC DNA]</scope>
</reference>
<gene>
    <name evidence="1" type="ORF">CDAR_200481</name>
</gene>
<keyword evidence="2" id="KW-1185">Reference proteome</keyword>
<accession>A0AAV4SGI7</accession>
<proteinExistence type="predicted"/>
<name>A0AAV4SGI7_9ARAC</name>
<evidence type="ECO:0000313" key="2">
    <source>
        <dbReference type="Proteomes" id="UP001054837"/>
    </source>
</evidence>
<organism evidence="1 2">
    <name type="scientific">Caerostris darwini</name>
    <dbReference type="NCBI Taxonomy" id="1538125"/>
    <lineage>
        <taxon>Eukaryota</taxon>
        <taxon>Metazoa</taxon>
        <taxon>Ecdysozoa</taxon>
        <taxon>Arthropoda</taxon>
        <taxon>Chelicerata</taxon>
        <taxon>Arachnida</taxon>
        <taxon>Araneae</taxon>
        <taxon>Araneomorphae</taxon>
        <taxon>Entelegynae</taxon>
        <taxon>Araneoidea</taxon>
        <taxon>Araneidae</taxon>
        <taxon>Caerostris</taxon>
    </lineage>
</organism>
<dbReference type="AlphaFoldDB" id="A0AAV4SGI7"/>
<comment type="caution">
    <text evidence="1">The sequence shown here is derived from an EMBL/GenBank/DDBJ whole genome shotgun (WGS) entry which is preliminary data.</text>
</comment>
<sequence length="119" mass="13376">MGQCSSSSFADNAMFNADNAVSSSSSFAVSYVSPFSPEIDQHGDYCYLLPQYLPLFHRNYWSVSLLAFLSRRHDLRNHVLCNSIVIQLCIDVGPACVLRTYIRRLREEGAKGVAPNVWL</sequence>
<dbReference type="Proteomes" id="UP001054837">
    <property type="component" value="Unassembled WGS sequence"/>
</dbReference>